<keyword evidence="3" id="KW-0804">Transcription</keyword>
<evidence type="ECO:0000256" key="2">
    <source>
        <dbReference type="ARBA" id="ARBA00023125"/>
    </source>
</evidence>
<dbReference type="RefSeq" id="WP_378264128.1">
    <property type="nucleotide sequence ID" value="NZ_JBHUKR010000006.1"/>
</dbReference>
<proteinExistence type="predicted"/>
<dbReference type="Gene3D" id="1.10.357.10">
    <property type="entry name" value="Tetracycline Repressor, domain 2"/>
    <property type="match status" value="1"/>
</dbReference>
<dbReference type="InterPro" id="IPR009057">
    <property type="entry name" value="Homeodomain-like_sf"/>
</dbReference>
<dbReference type="InterPro" id="IPR041490">
    <property type="entry name" value="KstR2_TetR_C"/>
</dbReference>
<accession>A0ABW5FR67</accession>
<reference evidence="7" key="1">
    <citation type="journal article" date="2019" name="Int. J. Syst. Evol. Microbiol.">
        <title>The Global Catalogue of Microorganisms (GCM) 10K type strain sequencing project: providing services to taxonomists for standard genome sequencing and annotation.</title>
        <authorList>
            <consortium name="The Broad Institute Genomics Platform"/>
            <consortium name="The Broad Institute Genome Sequencing Center for Infectious Disease"/>
            <person name="Wu L."/>
            <person name="Ma J."/>
        </authorList>
    </citation>
    <scope>NUCLEOTIDE SEQUENCE [LARGE SCALE GENOMIC DNA]</scope>
    <source>
        <strain evidence="7">CGMCC 4.7645</strain>
    </source>
</reference>
<dbReference type="PANTHER" id="PTHR30055:SF240">
    <property type="entry name" value="HTH-TYPE TRANSCRIPTIONAL REGULATOR ACRR"/>
    <property type="match status" value="1"/>
</dbReference>
<keyword evidence="2 4" id="KW-0238">DNA-binding</keyword>
<keyword evidence="7" id="KW-1185">Reference proteome</keyword>
<evidence type="ECO:0000256" key="1">
    <source>
        <dbReference type="ARBA" id="ARBA00023015"/>
    </source>
</evidence>
<dbReference type="InterPro" id="IPR001647">
    <property type="entry name" value="HTH_TetR"/>
</dbReference>
<dbReference type="SUPFAM" id="SSF48498">
    <property type="entry name" value="Tetracyclin repressor-like, C-terminal domain"/>
    <property type="match status" value="1"/>
</dbReference>
<protein>
    <submittedName>
        <fullName evidence="6">TetR/AcrR family transcriptional regulator</fullName>
    </submittedName>
</protein>
<dbReference type="Proteomes" id="UP001597417">
    <property type="component" value="Unassembled WGS sequence"/>
</dbReference>
<dbReference type="PANTHER" id="PTHR30055">
    <property type="entry name" value="HTH-TYPE TRANSCRIPTIONAL REGULATOR RUTR"/>
    <property type="match status" value="1"/>
</dbReference>
<dbReference type="InterPro" id="IPR036271">
    <property type="entry name" value="Tet_transcr_reg_TetR-rel_C_sf"/>
</dbReference>
<dbReference type="Pfam" id="PF17932">
    <property type="entry name" value="TetR_C_24"/>
    <property type="match status" value="1"/>
</dbReference>
<dbReference type="Gene3D" id="1.10.10.60">
    <property type="entry name" value="Homeodomain-like"/>
    <property type="match status" value="1"/>
</dbReference>
<organism evidence="6 7">
    <name type="scientific">Amycolatopsis pigmentata</name>
    <dbReference type="NCBI Taxonomy" id="450801"/>
    <lineage>
        <taxon>Bacteria</taxon>
        <taxon>Bacillati</taxon>
        <taxon>Actinomycetota</taxon>
        <taxon>Actinomycetes</taxon>
        <taxon>Pseudonocardiales</taxon>
        <taxon>Pseudonocardiaceae</taxon>
        <taxon>Amycolatopsis</taxon>
    </lineage>
</organism>
<evidence type="ECO:0000256" key="3">
    <source>
        <dbReference type="ARBA" id="ARBA00023163"/>
    </source>
</evidence>
<feature type="domain" description="HTH tetR-type" evidence="5">
    <location>
        <begin position="11"/>
        <end position="71"/>
    </location>
</feature>
<evidence type="ECO:0000313" key="7">
    <source>
        <dbReference type="Proteomes" id="UP001597417"/>
    </source>
</evidence>
<evidence type="ECO:0000313" key="6">
    <source>
        <dbReference type="EMBL" id="MFD2416907.1"/>
    </source>
</evidence>
<dbReference type="PRINTS" id="PR00455">
    <property type="entry name" value="HTHTETR"/>
</dbReference>
<dbReference type="PROSITE" id="PS50977">
    <property type="entry name" value="HTH_TETR_2"/>
    <property type="match status" value="1"/>
</dbReference>
<keyword evidence="1" id="KW-0805">Transcription regulation</keyword>
<dbReference type="SUPFAM" id="SSF46689">
    <property type="entry name" value="Homeodomain-like"/>
    <property type="match status" value="1"/>
</dbReference>
<evidence type="ECO:0000256" key="4">
    <source>
        <dbReference type="PROSITE-ProRule" id="PRU00335"/>
    </source>
</evidence>
<dbReference type="EMBL" id="JBHUKR010000006">
    <property type="protein sequence ID" value="MFD2416907.1"/>
    <property type="molecule type" value="Genomic_DNA"/>
</dbReference>
<feature type="DNA-binding region" description="H-T-H motif" evidence="4">
    <location>
        <begin position="34"/>
        <end position="53"/>
    </location>
</feature>
<dbReference type="InterPro" id="IPR050109">
    <property type="entry name" value="HTH-type_TetR-like_transc_reg"/>
</dbReference>
<sequence>MTGAAVFDAARPRYSKLIEVATELFSSNGYEGTTIRQIAGAMGVKSASLYSHVGSKADILREIVLDVAREFTESAIAAKAQASTGEEELRALCRAHMRVMTGRAGAVVVYFHNWRKLNTEYQREIVSLRRRYEGFFRVALRKAIEDGSYRPVDVARSVRVLLGALNWTYEWHSPKRRLSAEALADEILGVIVAGLRRERP</sequence>
<gene>
    <name evidence="6" type="ORF">ACFSXZ_11295</name>
</gene>
<evidence type="ECO:0000259" key="5">
    <source>
        <dbReference type="PROSITE" id="PS50977"/>
    </source>
</evidence>
<dbReference type="Pfam" id="PF00440">
    <property type="entry name" value="TetR_N"/>
    <property type="match status" value="1"/>
</dbReference>
<name>A0ABW5FR67_9PSEU</name>
<comment type="caution">
    <text evidence="6">The sequence shown here is derived from an EMBL/GenBank/DDBJ whole genome shotgun (WGS) entry which is preliminary data.</text>
</comment>